<organism evidence="1 2">
    <name type="scientific">Mesorhizobium tianshanense</name>
    <dbReference type="NCBI Taxonomy" id="39844"/>
    <lineage>
        <taxon>Bacteria</taxon>
        <taxon>Pseudomonadati</taxon>
        <taxon>Pseudomonadota</taxon>
        <taxon>Alphaproteobacteria</taxon>
        <taxon>Hyphomicrobiales</taxon>
        <taxon>Phyllobacteriaceae</taxon>
        <taxon>Mesorhizobium</taxon>
    </lineage>
</organism>
<dbReference type="Proteomes" id="UP000317122">
    <property type="component" value="Unassembled WGS sequence"/>
</dbReference>
<gene>
    <name evidence="1" type="ORF">IQ26_05011</name>
</gene>
<proteinExistence type="predicted"/>
<keyword evidence="2" id="KW-1185">Reference proteome</keyword>
<sequence length="49" mass="5822">MAKELKQVLTGYYAYHAVPTNFRSLGAFRDHTIRLWAQTLRRRSQREIA</sequence>
<accession>A0A562NCF3</accession>
<comment type="caution">
    <text evidence="1">The sequence shown here is derived from an EMBL/GenBank/DDBJ whole genome shotgun (WGS) entry which is preliminary data.</text>
</comment>
<dbReference type="EMBL" id="VLKT01000035">
    <property type="protein sequence ID" value="TWI29591.1"/>
    <property type="molecule type" value="Genomic_DNA"/>
</dbReference>
<reference evidence="1 2" key="1">
    <citation type="journal article" date="2015" name="Stand. Genomic Sci.">
        <title>Genomic Encyclopedia of Bacterial and Archaeal Type Strains, Phase III: the genomes of soil and plant-associated and newly described type strains.</title>
        <authorList>
            <person name="Whitman W.B."/>
            <person name="Woyke T."/>
            <person name="Klenk H.P."/>
            <person name="Zhou Y."/>
            <person name="Lilburn T.G."/>
            <person name="Beck B.J."/>
            <person name="De Vos P."/>
            <person name="Vandamme P."/>
            <person name="Eisen J.A."/>
            <person name="Garrity G."/>
            <person name="Hugenholtz P."/>
            <person name="Kyrpides N.C."/>
        </authorList>
    </citation>
    <scope>NUCLEOTIDE SEQUENCE [LARGE SCALE GENOMIC DNA]</scope>
    <source>
        <strain evidence="1 2">CGMCC 1.2546</strain>
    </source>
</reference>
<dbReference type="AlphaFoldDB" id="A0A562NCF3"/>
<protein>
    <submittedName>
        <fullName evidence="1">Uncharacterized protein</fullName>
    </submittedName>
</protein>
<name>A0A562NCF3_9HYPH</name>
<evidence type="ECO:0000313" key="2">
    <source>
        <dbReference type="Proteomes" id="UP000317122"/>
    </source>
</evidence>
<evidence type="ECO:0000313" key="1">
    <source>
        <dbReference type="EMBL" id="TWI29591.1"/>
    </source>
</evidence>